<evidence type="ECO:0000313" key="9">
    <source>
        <dbReference type="Proteomes" id="UP000823561"/>
    </source>
</evidence>
<feature type="region of interest" description="Disordered" evidence="6">
    <location>
        <begin position="702"/>
        <end position="887"/>
    </location>
</feature>
<feature type="non-terminal residue" evidence="8">
    <location>
        <position position="1"/>
    </location>
</feature>
<reference evidence="8 9" key="1">
    <citation type="submission" date="2020-10" db="EMBL/GenBank/DDBJ databases">
        <title>Chromosome-scale genome assembly of the Allis shad, Alosa alosa.</title>
        <authorList>
            <person name="Margot Z."/>
            <person name="Christophe K."/>
            <person name="Cabau C."/>
            <person name="Louis A."/>
            <person name="Berthelot C."/>
            <person name="Parey E."/>
            <person name="Roest Crollius H."/>
            <person name="Montfort J."/>
            <person name="Robinson-Rechavi M."/>
            <person name="Bucao C."/>
            <person name="Bouchez O."/>
            <person name="Gislard M."/>
            <person name="Lluch J."/>
            <person name="Milhes M."/>
            <person name="Lampietro C."/>
            <person name="Lopez Roques C."/>
            <person name="Donnadieu C."/>
            <person name="Braasch I."/>
            <person name="Desvignes T."/>
            <person name="Postlethwait J."/>
            <person name="Bobe J."/>
            <person name="Guiguen Y."/>
        </authorList>
    </citation>
    <scope>NUCLEOTIDE SEQUENCE [LARGE SCALE GENOMIC DNA]</scope>
    <source>
        <strain evidence="8">M-15738</strain>
        <tissue evidence="8">Blood</tissue>
    </source>
</reference>
<dbReference type="Pfam" id="PF25034">
    <property type="entry name" value="Spectrin_SYNE1"/>
    <property type="match status" value="1"/>
</dbReference>
<keyword evidence="9" id="KW-1185">Reference proteome</keyword>
<evidence type="ECO:0000313" key="8">
    <source>
        <dbReference type="EMBL" id="KAG5285206.1"/>
    </source>
</evidence>
<dbReference type="AlphaFoldDB" id="A0AAV6HI23"/>
<feature type="compositionally biased region" description="Polar residues" evidence="6">
    <location>
        <begin position="1"/>
        <end position="12"/>
    </location>
</feature>
<feature type="region of interest" description="Disordered" evidence="6">
    <location>
        <begin position="1"/>
        <end position="28"/>
    </location>
</feature>
<evidence type="ECO:0000256" key="6">
    <source>
        <dbReference type="SAM" id="MobiDB-lite"/>
    </source>
</evidence>
<keyword evidence="4" id="KW-0472">Membrane</keyword>
<feature type="compositionally biased region" description="Low complexity" evidence="6">
    <location>
        <begin position="769"/>
        <end position="788"/>
    </location>
</feature>
<keyword evidence="3" id="KW-0677">Repeat</keyword>
<dbReference type="InterPro" id="IPR057057">
    <property type="entry name" value="Spectrin_SYNE1"/>
</dbReference>
<feature type="region of interest" description="Disordered" evidence="6">
    <location>
        <begin position="676"/>
        <end position="695"/>
    </location>
</feature>
<keyword evidence="2" id="KW-0597">Phosphoprotein</keyword>
<evidence type="ECO:0000256" key="1">
    <source>
        <dbReference type="ARBA" id="ARBA00004308"/>
    </source>
</evidence>
<proteinExistence type="predicted"/>
<accession>A0AAV6HI23</accession>
<comment type="caution">
    <text evidence="8">The sequence shown here is derived from an EMBL/GenBank/DDBJ whole genome shotgun (WGS) entry which is preliminary data.</text>
</comment>
<dbReference type="InterPro" id="IPR036872">
    <property type="entry name" value="CH_dom_sf"/>
</dbReference>
<evidence type="ECO:0000256" key="5">
    <source>
        <dbReference type="SAM" id="Coils"/>
    </source>
</evidence>
<evidence type="ECO:0000259" key="7">
    <source>
        <dbReference type="Pfam" id="PF25034"/>
    </source>
</evidence>
<protein>
    <recommendedName>
        <fullName evidence="7">Nesprin-1 spectrin repeats region domain-containing protein</fullName>
    </recommendedName>
</protein>
<sequence>STPQNPEEASSSTERELHIPRLLDPADVDVREPDEKSIMTYVAQFLQYSKDMPVSDEEMPAVYMTPPQRLSPINLPSNFTPAISASPYRQTSSNQKAQEVTYWLEQAYQELLEGWDSTEGESYAERYHVFQTFIVSFNEQLPVRDAAKLTAMKRTPKLSEEQKGLRAAWDSLAEKLREYKTELDLSLPTPLDTVGRWLLRAEAALSDEEADSQDHVRAAEEAREKLEQLKGSLEEMPRHLKTFQMFQNMDEYGGEMVPTDKLEEIKRRFTSVRVTAKYHGVRLDYQEQRHTALDLLGQINTKLNTWKRAYISQEAVRVLLQDWHETVGKQELVTRLEGVLVKLKNIVSKYSSKSALAGEANLVGQQLKMLQADSAVAMEAVAAVKGTMGRVLSAFDSFSDLHSSLLAWLEQGTQRAEVSAEVLSEWGCRQARLAQVGSYLLEVTDPQTSRSLGEELRRVNLHWDEYVRRVQLVGGGRAAEPGAEQEAEPVQVRPQTLQVLLREATQLLKEPLDVMSTPLRTYRKRLQFMMMKIKDVDMDALTPAPEFPAETLQKFKQAMPEVLQTLCEAMQVCEELQQSVCGLESRLAELLLWESEARELYQLLRYKYRAQDPRTRELISRGLQLEGQVVMEEQDLQVMVMSGQKSSPLQYLIASSMQDRIRSAVSKSQEVVGLLSSLGSRRDQSPPRDQPPAKIFVQSPADADAPALPPSQPSDQSEEPDSAMRPKAPPQAQPPDEVQSSGPTPRPPLAQPVPQIIVQEFGEELSVSPPQQGPQTQPTAQADALAQASVRPKSRTRPQAQAAARGGGAGGAQAPPPSPAPRDPGAGAHARSGARSGPASDTTAHPAAAATARASCHTPRHQGAQGPGPSEPTLAPAEGSTGRTNRT</sequence>
<gene>
    <name evidence="8" type="ORF">AALO_G00000740</name>
</gene>
<feature type="compositionally biased region" description="Low complexity" evidence="6">
    <location>
        <begin position="823"/>
        <end position="854"/>
    </location>
</feature>
<dbReference type="Proteomes" id="UP000823561">
    <property type="component" value="Chromosome 1"/>
</dbReference>
<name>A0AAV6HI23_9TELE</name>
<feature type="coiled-coil region" evidence="5">
    <location>
        <begin position="205"/>
        <end position="239"/>
    </location>
</feature>
<dbReference type="SUPFAM" id="SSF47576">
    <property type="entry name" value="Calponin-homology domain, CH-domain"/>
    <property type="match status" value="1"/>
</dbReference>
<dbReference type="PANTHER" id="PTHR14514">
    <property type="entry name" value="PKA ANCHORING PROTEIN"/>
    <property type="match status" value="1"/>
</dbReference>
<comment type="subcellular location">
    <subcellularLocation>
        <location evidence="1">Endomembrane system</location>
    </subcellularLocation>
</comment>
<evidence type="ECO:0000256" key="2">
    <source>
        <dbReference type="ARBA" id="ARBA00022553"/>
    </source>
</evidence>
<feature type="domain" description="Nesprin-1 spectrin repeats region" evidence="7">
    <location>
        <begin position="295"/>
        <end position="471"/>
    </location>
</feature>
<organism evidence="8 9">
    <name type="scientific">Alosa alosa</name>
    <name type="common">allis shad</name>
    <dbReference type="NCBI Taxonomy" id="278164"/>
    <lineage>
        <taxon>Eukaryota</taxon>
        <taxon>Metazoa</taxon>
        <taxon>Chordata</taxon>
        <taxon>Craniata</taxon>
        <taxon>Vertebrata</taxon>
        <taxon>Euteleostomi</taxon>
        <taxon>Actinopterygii</taxon>
        <taxon>Neopterygii</taxon>
        <taxon>Teleostei</taxon>
        <taxon>Clupei</taxon>
        <taxon>Clupeiformes</taxon>
        <taxon>Clupeoidei</taxon>
        <taxon>Clupeidae</taxon>
        <taxon>Alosa</taxon>
    </lineage>
</organism>
<dbReference type="PANTHER" id="PTHR14514:SF4">
    <property type="entry name" value="NESPRIN-2"/>
    <property type="match status" value="1"/>
</dbReference>
<dbReference type="EMBL" id="JADWDJ010000001">
    <property type="protein sequence ID" value="KAG5285206.1"/>
    <property type="molecule type" value="Genomic_DNA"/>
</dbReference>
<evidence type="ECO:0000256" key="4">
    <source>
        <dbReference type="ARBA" id="ARBA00023136"/>
    </source>
</evidence>
<keyword evidence="5" id="KW-0175">Coiled coil</keyword>
<dbReference type="Gene3D" id="1.10.418.10">
    <property type="entry name" value="Calponin-like domain"/>
    <property type="match status" value="1"/>
</dbReference>
<evidence type="ECO:0000256" key="3">
    <source>
        <dbReference type="ARBA" id="ARBA00022737"/>
    </source>
</evidence>